<dbReference type="SMART" id="SM00855">
    <property type="entry name" value="PGAM"/>
    <property type="match status" value="1"/>
</dbReference>
<sequence length="192" mass="22112">MGKLILIKHAMPALSEHTPSNQWQLTEEGRKQARSLGEKLKDYSFLKVYSSKEPKAVDTAKEIAAASSVEVEEVHNLHEHVRETNRIIYPRKEWREIIQKFFDHPSELIFGDETADQARERFSKAVKQVLEGHPDEEDVIVVTHGTVMTLFITQFNDLDAFTLWDTFGLPSYAELDRENLSLSDIVNMEEVK</sequence>
<dbReference type="Gene3D" id="3.40.50.1240">
    <property type="entry name" value="Phosphoglycerate mutase-like"/>
    <property type="match status" value="1"/>
</dbReference>
<dbReference type="Pfam" id="PF00300">
    <property type="entry name" value="His_Phos_1"/>
    <property type="match status" value="1"/>
</dbReference>
<dbReference type="PANTHER" id="PTHR48100:SF1">
    <property type="entry name" value="HISTIDINE PHOSPHATASE FAMILY PROTEIN-RELATED"/>
    <property type="match status" value="1"/>
</dbReference>
<accession>A0ABW3KZQ3</accession>
<dbReference type="Proteomes" id="UP001596990">
    <property type="component" value="Unassembled WGS sequence"/>
</dbReference>
<evidence type="ECO:0000313" key="1">
    <source>
        <dbReference type="EMBL" id="MFD1018597.1"/>
    </source>
</evidence>
<dbReference type="CDD" id="cd07040">
    <property type="entry name" value="HP"/>
    <property type="match status" value="1"/>
</dbReference>
<dbReference type="InterPro" id="IPR013078">
    <property type="entry name" value="His_Pase_superF_clade-1"/>
</dbReference>
<proteinExistence type="predicted"/>
<organism evidence="1 2">
    <name type="scientific">Thalassobacillus hwangdonensis</name>
    <dbReference type="NCBI Taxonomy" id="546108"/>
    <lineage>
        <taxon>Bacteria</taxon>
        <taxon>Bacillati</taxon>
        <taxon>Bacillota</taxon>
        <taxon>Bacilli</taxon>
        <taxon>Bacillales</taxon>
        <taxon>Bacillaceae</taxon>
        <taxon>Thalassobacillus</taxon>
    </lineage>
</organism>
<evidence type="ECO:0000313" key="2">
    <source>
        <dbReference type="Proteomes" id="UP001596990"/>
    </source>
</evidence>
<name>A0ABW3KZQ3_9BACI</name>
<keyword evidence="2" id="KW-1185">Reference proteome</keyword>
<dbReference type="EMBL" id="JBHTKL010000001">
    <property type="protein sequence ID" value="MFD1018597.1"/>
    <property type="molecule type" value="Genomic_DNA"/>
</dbReference>
<dbReference type="SUPFAM" id="SSF53254">
    <property type="entry name" value="Phosphoglycerate mutase-like"/>
    <property type="match status" value="1"/>
</dbReference>
<reference evidence="2" key="1">
    <citation type="journal article" date="2019" name="Int. J. Syst. Evol. Microbiol.">
        <title>The Global Catalogue of Microorganisms (GCM) 10K type strain sequencing project: providing services to taxonomists for standard genome sequencing and annotation.</title>
        <authorList>
            <consortium name="The Broad Institute Genomics Platform"/>
            <consortium name="The Broad Institute Genome Sequencing Center for Infectious Disease"/>
            <person name="Wu L."/>
            <person name="Ma J."/>
        </authorList>
    </citation>
    <scope>NUCLEOTIDE SEQUENCE [LARGE SCALE GENOMIC DNA]</scope>
    <source>
        <strain evidence="2">CCUG 56607</strain>
    </source>
</reference>
<comment type="caution">
    <text evidence="1">The sequence shown here is derived from an EMBL/GenBank/DDBJ whole genome shotgun (WGS) entry which is preliminary data.</text>
</comment>
<dbReference type="InterPro" id="IPR050275">
    <property type="entry name" value="PGM_Phosphatase"/>
</dbReference>
<dbReference type="PANTHER" id="PTHR48100">
    <property type="entry name" value="BROAD-SPECIFICITY PHOSPHATASE YOR283W-RELATED"/>
    <property type="match status" value="1"/>
</dbReference>
<gene>
    <name evidence="1" type="ORF">ACFQ2J_05215</name>
</gene>
<dbReference type="RefSeq" id="WP_386057217.1">
    <property type="nucleotide sequence ID" value="NZ_JBHTKL010000001.1"/>
</dbReference>
<dbReference type="InterPro" id="IPR029033">
    <property type="entry name" value="His_PPase_superfam"/>
</dbReference>
<protein>
    <submittedName>
        <fullName evidence="1">Histidine phosphatase family protein</fullName>
    </submittedName>
</protein>